<dbReference type="GO" id="GO:0019441">
    <property type="term" value="P:L-tryptophan catabolic process to kynurenine"/>
    <property type="evidence" value="ECO:0007669"/>
    <property type="project" value="InterPro"/>
</dbReference>
<comment type="caution">
    <text evidence="3">The sequence shown here is derived from an EMBL/GenBank/DDBJ whole genome shotgun (WGS) entry which is preliminary data.</text>
</comment>
<protein>
    <recommendedName>
        <fullName evidence="5">Indoleamine 2,3-dioxygenase</fullName>
    </recommendedName>
</protein>
<dbReference type="GO" id="GO:0005737">
    <property type="term" value="C:cytoplasm"/>
    <property type="evidence" value="ECO:0007669"/>
    <property type="project" value="TreeGrafter"/>
</dbReference>
<dbReference type="PROSITE" id="PS00877">
    <property type="entry name" value="IDO_2"/>
    <property type="match status" value="1"/>
</dbReference>
<keyword evidence="1" id="KW-0479">Metal-binding</keyword>
<organism evidence="3 4">
    <name type="scientific">Okeania hirsuta</name>
    <dbReference type="NCBI Taxonomy" id="1458930"/>
    <lineage>
        <taxon>Bacteria</taxon>
        <taxon>Bacillati</taxon>
        <taxon>Cyanobacteriota</taxon>
        <taxon>Cyanophyceae</taxon>
        <taxon>Oscillatoriophycideae</taxon>
        <taxon>Oscillatoriales</taxon>
        <taxon>Microcoleaceae</taxon>
        <taxon>Okeania</taxon>
    </lineage>
</organism>
<dbReference type="RefSeq" id="WP_124145545.1">
    <property type="nucleotide sequence ID" value="NZ_CAWOKI010000098.1"/>
</dbReference>
<dbReference type="InterPro" id="IPR037217">
    <property type="entry name" value="Trp/Indoleamine_2_3_dOase-like"/>
</dbReference>
<gene>
    <name evidence="3" type="ORF">D5R40_09495</name>
</gene>
<name>A0A3N6PXN4_9CYAN</name>
<dbReference type="PANTHER" id="PTHR28657:SF5">
    <property type="entry name" value="INDOLEAMINE 2,3-DIOXYGENASE"/>
    <property type="match status" value="1"/>
</dbReference>
<accession>A0A3N6PXN4</accession>
<evidence type="ECO:0000313" key="4">
    <source>
        <dbReference type="Proteomes" id="UP000269154"/>
    </source>
</evidence>
<dbReference type="OrthoDB" id="505370at2"/>
<dbReference type="Gene3D" id="1.20.58.480">
    <property type="match status" value="1"/>
</dbReference>
<keyword evidence="2" id="KW-0408">Iron</keyword>
<dbReference type="Pfam" id="PF01231">
    <property type="entry name" value="IDO"/>
    <property type="match status" value="1"/>
</dbReference>
<sequence>MYIDNHRFLRTVSDVPQKFAGGSAALCSLVQSLDAGLGIQHAGNTQSFLQEMHSYMSPRHRQFIVAIWSGPSIKQFIIDHQQSHPALCDLYNHCVEELMNFRKQHLAIAAQYILQQAPKEQRGTGGTNFVPFLKKVEAQTKANLISNVV</sequence>
<evidence type="ECO:0008006" key="5">
    <source>
        <dbReference type="Google" id="ProtNLM"/>
    </source>
</evidence>
<evidence type="ECO:0000256" key="2">
    <source>
        <dbReference type="ARBA" id="ARBA00023004"/>
    </source>
</evidence>
<dbReference type="SUPFAM" id="SSF140959">
    <property type="entry name" value="Indolic compounds 2,3-dioxygenase-like"/>
    <property type="match status" value="1"/>
</dbReference>
<reference evidence="3 4" key="1">
    <citation type="journal article" date="2018" name="ACS Chem. Biol.">
        <title>Ketoreductase domain dysfunction expands chemodiversity: malyngamide biosynthesis in the cyanobacterium Okeania hirsuta.</title>
        <authorList>
            <person name="Moss N.A."/>
            <person name="Leao T."/>
            <person name="Rankin M."/>
            <person name="McCullough T.M."/>
            <person name="Qu P."/>
            <person name="Korobeynikov A."/>
            <person name="Smith J.L."/>
            <person name="Gerwick L."/>
            <person name="Gerwick W.H."/>
        </authorList>
    </citation>
    <scope>NUCLEOTIDE SEQUENCE [LARGE SCALE GENOMIC DNA]</scope>
    <source>
        <strain evidence="3 4">PAB10Feb10-1</strain>
    </source>
</reference>
<dbReference type="GO" id="GO:0033754">
    <property type="term" value="F:indoleamine 2,3-dioxygenase activity"/>
    <property type="evidence" value="ECO:0007669"/>
    <property type="project" value="TreeGrafter"/>
</dbReference>
<proteinExistence type="predicted"/>
<dbReference type="AlphaFoldDB" id="A0A3N6PXN4"/>
<dbReference type="Proteomes" id="UP000269154">
    <property type="component" value="Unassembled WGS sequence"/>
</dbReference>
<evidence type="ECO:0000313" key="3">
    <source>
        <dbReference type="EMBL" id="RQH46675.1"/>
    </source>
</evidence>
<dbReference type="PANTHER" id="PTHR28657">
    <property type="entry name" value="INDOLEAMINE 2,3-DIOXYGENASE"/>
    <property type="match status" value="1"/>
</dbReference>
<dbReference type="GO" id="GO:0020037">
    <property type="term" value="F:heme binding"/>
    <property type="evidence" value="ECO:0007669"/>
    <property type="project" value="InterPro"/>
</dbReference>
<dbReference type="InterPro" id="IPR000898">
    <property type="entry name" value="Indolamine_dOase"/>
</dbReference>
<evidence type="ECO:0000256" key="1">
    <source>
        <dbReference type="ARBA" id="ARBA00022723"/>
    </source>
</evidence>
<dbReference type="GO" id="GO:0046872">
    <property type="term" value="F:metal ion binding"/>
    <property type="evidence" value="ECO:0007669"/>
    <property type="project" value="UniProtKB-KW"/>
</dbReference>
<dbReference type="EMBL" id="RCBY01000039">
    <property type="protein sequence ID" value="RQH46675.1"/>
    <property type="molecule type" value="Genomic_DNA"/>
</dbReference>
<keyword evidence="4" id="KW-1185">Reference proteome</keyword>